<dbReference type="InterPro" id="IPR017853">
    <property type="entry name" value="GH"/>
</dbReference>
<evidence type="ECO:0000259" key="26">
    <source>
        <dbReference type="Pfam" id="PF22666"/>
    </source>
</evidence>
<dbReference type="EMBL" id="FNUV01000010">
    <property type="protein sequence ID" value="SEG12535.1"/>
    <property type="molecule type" value="Genomic_DNA"/>
</dbReference>
<evidence type="ECO:0000313" key="27">
    <source>
        <dbReference type="EMBL" id="SEG12535.1"/>
    </source>
</evidence>
<evidence type="ECO:0000256" key="15">
    <source>
        <dbReference type="ARBA" id="ARBA00023228"/>
    </source>
</evidence>
<dbReference type="AlphaFoldDB" id="A0A1H5XM13"/>
<evidence type="ECO:0000313" key="28">
    <source>
        <dbReference type="Proteomes" id="UP000236735"/>
    </source>
</evidence>
<dbReference type="Gene3D" id="2.60.120.260">
    <property type="entry name" value="Galactose-binding domain-like"/>
    <property type="match status" value="1"/>
</dbReference>
<feature type="domain" description="Beta-mannosidase-like galactose-binding" evidence="26">
    <location>
        <begin position="31"/>
        <end position="208"/>
    </location>
</feature>
<dbReference type="PANTHER" id="PTHR43730:SF1">
    <property type="entry name" value="BETA-MANNOSIDASE"/>
    <property type="match status" value="1"/>
</dbReference>
<feature type="domain" description="Glycoside hydrolase family 2 immunoglobulin-like beta-sandwich" evidence="22">
    <location>
        <begin position="220"/>
        <end position="324"/>
    </location>
</feature>
<dbReference type="FunFam" id="3.20.20.80:FF:000050">
    <property type="entry name" value="Beta-mannosidase B"/>
    <property type="match status" value="1"/>
</dbReference>
<keyword evidence="11 21" id="KW-0732">Signal</keyword>
<evidence type="ECO:0000256" key="19">
    <source>
        <dbReference type="ARBA" id="ARBA00041069"/>
    </source>
</evidence>
<keyword evidence="12" id="KW-0378">Hydrolase</keyword>
<feature type="signal peptide" evidence="21">
    <location>
        <begin position="1"/>
        <end position="21"/>
    </location>
</feature>
<evidence type="ECO:0000259" key="23">
    <source>
        <dbReference type="Pfam" id="PF02836"/>
    </source>
</evidence>
<dbReference type="Gene3D" id="3.20.20.80">
    <property type="entry name" value="Glycosidases"/>
    <property type="match status" value="1"/>
</dbReference>
<dbReference type="Pfam" id="PF22666">
    <property type="entry name" value="Glyco_hydro_2_N2"/>
    <property type="match status" value="1"/>
</dbReference>
<evidence type="ECO:0000256" key="17">
    <source>
        <dbReference type="ARBA" id="ARBA00032581"/>
    </source>
</evidence>
<dbReference type="Pfam" id="PF17753">
    <property type="entry name" value="Ig_mannosidase"/>
    <property type="match status" value="1"/>
</dbReference>
<feature type="chain" id="PRO_5009289624" description="Beta-mannosidase" evidence="21">
    <location>
        <begin position="22"/>
        <end position="859"/>
    </location>
</feature>
<comment type="similarity">
    <text evidence="18">Belongs to the glycosyl hydrolase 2 family. Beta-mannosidase B subfamily.</text>
</comment>
<keyword evidence="16" id="KW-0326">Glycosidase</keyword>
<dbReference type="InterPro" id="IPR036156">
    <property type="entry name" value="Beta-gal/glucu_dom_sf"/>
</dbReference>
<evidence type="ECO:0000256" key="21">
    <source>
        <dbReference type="SAM" id="SignalP"/>
    </source>
</evidence>
<evidence type="ECO:0000256" key="3">
    <source>
        <dbReference type="ARBA" id="ARBA00004371"/>
    </source>
</evidence>
<evidence type="ECO:0000259" key="24">
    <source>
        <dbReference type="Pfam" id="PF17753"/>
    </source>
</evidence>
<dbReference type="PROSITE" id="PS51257">
    <property type="entry name" value="PROKAR_LIPOPROTEIN"/>
    <property type="match status" value="1"/>
</dbReference>
<dbReference type="SUPFAM" id="SSF51445">
    <property type="entry name" value="(Trans)glycosidases"/>
    <property type="match status" value="1"/>
</dbReference>
<dbReference type="GO" id="GO:0004567">
    <property type="term" value="F:beta-mannosidase activity"/>
    <property type="evidence" value="ECO:0007669"/>
    <property type="project" value="UniProtKB-EC"/>
</dbReference>
<dbReference type="InterPro" id="IPR054593">
    <property type="entry name" value="Beta-mannosidase-like_N2"/>
</dbReference>
<proteinExistence type="inferred from homology"/>
<evidence type="ECO:0000256" key="8">
    <source>
        <dbReference type="ARBA" id="ARBA00012754"/>
    </source>
</evidence>
<organism evidence="27 28">
    <name type="scientific">Xylanibacter ruminicola</name>
    <name type="common">Prevotella ruminicola</name>
    <dbReference type="NCBI Taxonomy" id="839"/>
    <lineage>
        <taxon>Bacteria</taxon>
        <taxon>Pseudomonadati</taxon>
        <taxon>Bacteroidota</taxon>
        <taxon>Bacteroidia</taxon>
        <taxon>Bacteroidales</taxon>
        <taxon>Prevotellaceae</taxon>
        <taxon>Xylanibacter</taxon>
    </lineage>
</organism>
<evidence type="ECO:0000256" key="9">
    <source>
        <dbReference type="ARBA" id="ARBA00015707"/>
    </source>
</evidence>
<keyword evidence="15" id="KW-0458">Lysosome</keyword>
<dbReference type="InterPro" id="IPR013783">
    <property type="entry name" value="Ig-like_fold"/>
</dbReference>
<sequence length="859" mass="99255">MRGLCLVIILMISGSCNQMLAEQRQYLHDNWTFGLTHQSSRYPAVVPGVVHTDLMRQGLIKDPYIGLNERDVQWVDKEDWLYETTFRVTDGVLAEEHVDLCFDGLDTYADVYLNDHKILEADNMFRRWRIDVKSLLRVDNNVLRVYFHSPIKVDMPKWEKHSGLYDAANDQSENGGLQDRKLSVFARKAGYHYGWDWGPRLVTSGIWRDVYMEAWSKARITDVYLHQCEVSKQKAIVRDEVQIETDIDIPNAVITVMDNKGRSVVQKKCSLRKGQNTVSVDFVIKNPRLWWCRGLGKPERYTFMTNVVADGKLMARNEQRIGLRSVRLVMDPDEKGNSQFYFVLNGVRVFAKGTNYIPQDNFLTTVTPERYWQTLRDAVLANMNMIRVWGGGIYENDIFYDLCDEMGLMVWQDFMFACSTYPAEGDWLESVRQEADDNIRRLRNHPCIVLWCGGNECLDAWYNWGWKGRMEKTDPEGARLVEQQQEHLYYDVLQEITSQLVPDDIYTPGSPYSVRGHGSDGVNGDRHFYGVGHRRMPVSMYNQETSHFFSEYGMQSFPEYASVLRYAPDTTTHDIGSQLMMWHQRGGVEANKVIEWYVNNEYGHPRDFRQFLYASQLLQGDAMRTAIESHRRDMPHCMGSLLWQHNDCWPVASWSTRDYYGHWKAAHYMVRHAFEPLLCSAVTKGDSLLVYAVNDLQLRQQVRLRLTVYTLSGQTVHTQTQTKVILPNTSTLLLKQSLSELLKEHKREDVVVNMSLTASSGVAYEANSFLCLQKDLRLLPAKLAFQVDAVDGGCIITIKSDKFVRALAISLDAEKYWSDKNYFDLLPGVPVQCFLRSSLSPADVRQRMTFISLNSMKEQ</sequence>
<dbReference type="GO" id="GO:0005975">
    <property type="term" value="P:carbohydrate metabolic process"/>
    <property type="evidence" value="ECO:0007669"/>
    <property type="project" value="InterPro"/>
</dbReference>
<dbReference type="Pfam" id="PF02836">
    <property type="entry name" value="Glyco_hydro_2_C"/>
    <property type="match status" value="1"/>
</dbReference>
<evidence type="ECO:0000256" key="20">
    <source>
        <dbReference type="ARBA" id="ARBA00041614"/>
    </source>
</evidence>
<evidence type="ECO:0000256" key="14">
    <source>
        <dbReference type="ARBA" id="ARBA00023180"/>
    </source>
</evidence>
<evidence type="ECO:0000256" key="18">
    <source>
        <dbReference type="ARBA" id="ARBA00038429"/>
    </source>
</evidence>
<comment type="subcellular location">
    <subcellularLocation>
        <location evidence="3">Lysosome</location>
    </subcellularLocation>
    <subcellularLocation>
        <location evidence="4">Secreted</location>
    </subcellularLocation>
</comment>
<dbReference type="InterPro" id="IPR006102">
    <property type="entry name" value="Ig-like_GH2"/>
</dbReference>
<dbReference type="GO" id="GO:0005764">
    <property type="term" value="C:lysosome"/>
    <property type="evidence" value="ECO:0007669"/>
    <property type="project" value="UniProtKB-SubCell"/>
</dbReference>
<comment type="function">
    <text evidence="2">Exoglycosidase that cleaves the single beta-linked mannose residue from the non-reducing end of all N-linked glycoprotein oligosaccharides.</text>
</comment>
<comment type="subunit">
    <text evidence="7">Homodimer.</text>
</comment>
<comment type="catalytic activity">
    <reaction evidence="1">
        <text>Hydrolysis of terminal, non-reducing beta-D-mannose residues in beta-D-mannosides.</text>
        <dbReference type="EC" id="3.2.1.25"/>
    </reaction>
</comment>
<accession>A0A1H5XM13</accession>
<dbReference type="SUPFAM" id="SSF49303">
    <property type="entry name" value="beta-Galactosidase/glucuronidase domain"/>
    <property type="match status" value="3"/>
</dbReference>
<gene>
    <name evidence="27" type="ORF">SAMN05216354_0030</name>
</gene>
<evidence type="ECO:0000256" key="16">
    <source>
        <dbReference type="ARBA" id="ARBA00023295"/>
    </source>
</evidence>
<evidence type="ECO:0000256" key="10">
    <source>
        <dbReference type="ARBA" id="ARBA00022525"/>
    </source>
</evidence>
<dbReference type="GO" id="GO:0005576">
    <property type="term" value="C:extracellular region"/>
    <property type="evidence" value="ECO:0007669"/>
    <property type="project" value="UniProtKB-SubCell"/>
</dbReference>
<keyword evidence="10" id="KW-0964">Secreted</keyword>
<dbReference type="InterPro" id="IPR041447">
    <property type="entry name" value="Mannosidase_ig"/>
</dbReference>
<dbReference type="InterPro" id="IPR050887">
    <property type="entry name" value="Beta-mannosidase_GH2"/>
</dbReference>
<evidence type="ECO:0000256" key="4">
    <source>
        <dbReference type="ARBA" id="ARBA00004613"/>
    </source>
</evidence>
<evidence type="ECO:0000256" key="1">
    <source>
        <dbReference type="ARBA" id="ARBA00000829"/>
    </source>
</evidence>
<name>A0A1H5XM13_XYLRU</name>
<dbReference type="InterPro" id="IPR006103">
    <property type="entry name" value="Glyco_hydro_2_cat"/>
</dbReference>
<evidence type="ECO:0000256" key="11">
    <source>
        <dbReference type="ARBA" id="ARBA00022729"/>
    </source>
</evidence>
<dbReference type="Pfam" id="PF17786">
    <property type="entry name" value="Mannosidase_ig"/>
    <property type="match status" value="1"/>
</dbReference>
<keyword evidence="13" id="KW-1015">Disulfide bond</keyword>
<dbReference type="InterPro" id="IPR008979">
    <property type="entry name" value="Galactose-bd-like_sf"/>
</dbReference>
<reference evidence="27 28" key="1">
    <citation type="submission" date="2016-10" db="EMBL/GenBank/DDBJ databases">
        <authorList>
            <person name="de Groot N.N."/>
        </authorList>
    </citation>
    <scope>NUCLEOTIDE SEQUENCE [LARGE SCALE GENOMIC DNA]</scope>
    <source>
        <strain evidence="27 28">AR32</strain>
    </source>
</reference>
<evidence type="ECO:0000256" key="6">
    <source>
        <dbReference type="ARBA" id="ARBA00011245"/>
    </source>
</evidence>
<dbReference type="GO" id="GO:0006516">
    <property type="term" value="P:glycoprotein catabolic process"/>
    <property type="evidence" value="ECO:0007669"/>
    <property type="project" value="TreeGrafter"/>
</dbReference>
<comment type="pathway">
    <text evidence="5">Glycan metabolism; N-glycan degradation.</text>
</comment>
<dbReference type="Gene3D" id="2.60.40.10">
    <property type="entry name" value="Immunoglobulins"/>
    <property type="match status" value="3"/>
</dbReference>
<dbReference type="PANTHER" id="PTHR43730">
    <property type="entry name" value="BETA-MANNOSIDASE"/>
    <property type="match status" value="1"/>
</dbReference>
<evidence type="ECO:0000256" key="13">
    <source>
        <dbReference type="ARBA" id="ARBA00023157"/>
    </source>
</evidence>
<evidence type="ECO:0000259" key="22">
    <source>
        <dbReference type="Pfam" id="PF00703"/>
    </source>
</evidence>
<protein>
    <recommendedName>
        <fullName evidence="9">Beta-mannosidase</fullName>
        <ecNumber evidence="8">3.2.1.25</ecNumber>
    </recommendedName>
    <alternativeName>
        <fullName evidence="19">Beta-mannosidase B</fullName>
    </alternativeName>
    <alternativeName>
        <fullName evidence="17">Lysosomal beta A mannosidase</fullName>
    </alternativeName>
    <alternativeName>
        <fullName evidence="20">Mannanase B</fullName>
    </alternativeName>
</protein>
<dbReference type="FunFam" id="2.60.120.260:FF:000060">
    <property type="entry name" value="Probable beta-mannosidase"/>
    <property type="match status" value="1"/>
</dbReference>
<evidence type="ECO:0000256" key="5">
    <source>
        <dbReference type="ARBA" id="ARBA00004740"/>
    </source>
</evidence>
<comment type="subunit">
    <text evidence="6">Monomer.</text>
</comment>
<dbReference type="SUPFAM" id="SSF49785">
    <property type="entry name" value="Galactose-binding domain-like"/>
    <property type="match status" value="1"/>
</dbReference>
<dbReference type="EC" id="3.2.1.25" evidence="8"/>
<feature type="domain" description="Glycoside hydrolase family 2 catalytic" evidence="23">
    <location>
        <begin position="399"/>
        <end position="474"/>
    </location>
</feature>
<dbReference type="Proteomes" id="UP000236735">
    <property type="component" value="Unassembled WGS sequence"/>
</dbReference>
<evidence type="ECO:0000259" key="25">
    <source>
        <dbReference type="Pfam" id="PF17786"/>
    </source>
</evidence>
<feature type="domain" description="Mannosidase Ig/CBM-like" evidence="25">
    <location>
        <begin position="687"/>
        <end position="775"/>
    </location>
</feature>
<evidence type="ECO:0000256" key="12">
    <source>
        <dbReference type="ARBA" id="ARBA00022801"/>
    </source>
</evidence>
<evidence type="ECO:0000256" key="7">
    <source>
        <dbReference type="ARBA" id="ARBA00011738"/>
    </source>
</evidence>
<evidence type="ECO:0000256" key="2">
    <source>
        <dbReference type="ARBA" id="ARBA00003150"/>
    </source>
</evidence>
<keyword evidence="14" id="KW-0325">Glycoprotein</keyword>
<feature type="domain" description="Beta-mannosidase Ig-fold" evidence="24">
    <location>
        <begin position="780"/>
        <end position="855"/>
    </location>
</feature>
<dbReference type="Pfam" id="PF00703">
    <property type="entry name" value="Glyco_hydro_2"/>
    <property type="match status" value="1"/>
</dbReference>
<dbReference type="InterPro" id="IPR041625">
    <property type="entry name" value="Beta-mannosidase_Ig"/>
</dbReference>